<dbReference type="InterPro" id="IPR012337">
    <property type="entry name" value="RNaseH-like_sf"/>
</dbReference>
<accession>A0A9Q9HM35</accession>
<dbReference type="KEGG" id="lcae:K3721_04155"/>
<dbReference type="RefSeq" id="WP_259971955.1">
    <property type="nucleotide sequence ID" value="NZ_CP081070.1"/>
</dbReference>
<feature type="domain" description="Integrase catalytic" evidence="2">
    <location>
        <begin position="302"/>
        <end position="522"/>
    </location>
</feature>
<evidence type="ECO:0000313" key="3">
    <source>
        <dbReference type="EMBL" id="UWQ54730.1"/>
    </source>
</evidence>
<dbReference type="Gene3D" id="3.30.420.10">
    <property type="entry name" value="Ribonuclease H-like superfamily/Ribonuclease H"/>
    <property type="match status" value="1"/>
</dbReference>
<proteinExistence type="predicted"/>
<feature type="region of interest" description="Disordered" evidence="1">
    <location>
        <begin position="688"/>
        <end position="735"/>
    </location>
</feature>
<dbReference type="PROSITE" id="PS50994">
    <property type="entry name" value="INTEGRASE"/>
    <property type="match status" value="1"/>
</dbReference>
<protein>
    <submittedName>
        <fullName evidence="3">Mu transposase C-terminal domain-containing protein</fullName>
    </submittedName>
</protein>
<dbReference type="SUPFAM" id="SSF53098">
    <property type="entry name" value="Ribonuclease H-like"/>
    <property type="match status" value="1"/>
</dbReference>
<dbReference type="EMBL" id="CP081070">
    <property type="protein sequence ID" value="UWQ54730.1"/>
    <property type="molecule type" value="Genomic_DNA"/>
</dbReference>
<dbReference type="InterPro" id="IPR036397">
    <property type="entry name" value="RNaseH_sf"/>
</dbReference>
<organism evidence="3 4">
    <name type="scientific">Leisingera caerulea</name>
    <name type="common">Phaeobacter caeruleus</name>
    <dbReference type="NCBI Taxonomy" id="506591"/>
    <lineage>
        <taxon>Bacteria</taxon>
        <taxon>Pseudomonadati</taxon>
        <taxon>Pseudomonadota</taxon>
        <taxon>Alphaproteobacteria</taxon>
        <taxon>Rhodobacterales</taxon>
        <taxon>Roseobacteraceae</taxon>
        <taxon>Leisingera</taxon>
    </lineage>
</organism>
<name>A0A9Q9HM35_LEICA</name>
<evidence type="ECO:0000256" key="1">
    <source>
        <dbReference type="SAM" id="MobiDB-lite"/>
    </source>
</evidence>
<dbReference type="Pfam" id="PF09299">
    <property type="entry name" value="Mu-transpos_C"/>
    <property type="match status" value="1"/>
</dbReference>
<gene>
    <name evidence="3" type="ORF">K3721_04155</name>
</gene>
<dbReference type="AlphaFoldDB" id="A0A9Q9HM35"/>
<reference evidence="3" key="1">
    <citation type="submission" date="2021-08" db="EMBL/GenBank/DDBJ databases">
        <authorList>
            <person name="Nwanade C."/>
            <person name="Wang M."/>
            <person name="Masoudi A."/>
            <person name="Yu Z."/>
            <person name="Liu J."/>
        </authorList>
    </citation>
    <scope>NUCLEOTIDE SEQUENCE</scope>
    <source>
        <strain evidence="3">S122</strain>
    </source>
</reference>
<dbReference type="GO" id="GO:0003676">
    <property type="term" value="F:nucleic acid binding"/>
    <property type="evidence" value="ECO:0007669"/>
    <property type="project" value="InterPro"/>
</dbReference>
<dbReference type="Proteomes" id="UP001058713">
    <property type="component" value="Chromosome"/>
</dbReference>
<evidence type="ECO:0000313" key="4">
    <source>
        <dbReference type="Proteomes" id="UP001058713"/>
    </source>
</evidence>
<dbReference type="InterPro" id="IPR015378">
    <property type="entry name" value="Transposase-like_Mu_C"/>
</dbReference>
<sequence length="735" mass="82024">MTTPTSETYGRFQINPHDRVTIGGKAMRLVYRTQDGYVLKAADGTGVSETFSHSVLCRLNANREIIHEPDFYSPDLARRRLAARVSRLSDMSSKQRARFRIRQAFVSAFKEMEAEGLVAGSDASISKNMTELCKRAVAFWEDDAPDPDSILRDIEIREGLRRKRRGGVAVPALAPIHARTLRRWLKLSSEVGAAGLADQISNRGNRNSYFSAEERELLMRTVRESYMSLNRPTKMNTFQDVKVAFHDANTEREQQGLSALRVPSREAVRLAINSLDKFEVTVARKGLQAAQKLFKPVGQGLQVDRPFERVEMDEWKIDLVSIMADAGLLQLFSTEELVNLGLDNTRSRWWVTAAIDCRTKCFVGAKLTRNPKTTAALECLRMTTLDKGRLADAVGAVSGWQMAGTAEMLVTDNGPAFKAARLSDTCADLGIVLERSIAGLPGMRGTVERVFRTAASTLLHRLNGRTFSSVLERGDHPAETRACLNVENLCFALVRWIVDIYHNTPHSGLGGRTPLEQWEADHEEGNYPLRSIPFERDDRLAFGVHLTRRVDKYGVTVLGVRYHSEVLSTWYNSVGRRDVDVRWLPNNLGAIEVKLDGEWHQLPAVHSGFGALHAQLWLEVRRSLKASDPVKLKWREDVVCKAINAIRNMNTERSLAFGLIAHDWGAKEVGAYEDGMFAGFRISTSEGQSKAVPGHYGQTLEPSEPENDGTPAPTVSPSREKPSAKRSWVIKGGDE</sequence>
<dbReference type="GO" id="GO:0015074">
    <property type="term" value="P:DNA integration"/>
    <property type="evidence" value="ECO:0007669"/>
    <property type="project" value="InterPro"/>
</dbReference>
<dbReference type="InterPro" id="IPR001584">
    <property type="entry name" value="Integrase_cat-core"/>
</dbReference>
<evidence type="ECO:0000259" key="2">
    <source>
        <dbReference type="PROSITE" id="PS50994"/>
    </source>
</evidence>